<dbReference type="EMBL" id="EU016624">
    <property type="protein sequence ID" value="ABZ08234.1"/>
    <property type="molecule type" value="Genomic_DNA"/>
</dbReference>
<gene>
    <name evidence="1" type="ORF">ALOHA_HF4000APKG2J17ctg1g41</name>
</gene>
<evidence type="ECO:0000313" key="1">
    <source>
        <dbReference type="EMBL" id="ABZ08234.1"/>
    </source>
</evidence>
<sequence length="99" mass="11316">MRTLVILSFLLFSFSEVFAEDKTIGFLMGAAGITAFPKEFKEPNADLKRFSDQTDPNIVGQEQEGKGWRYFENLADDKNRNNVLIYHGGRGFTERYQNG</sequence>
<dbReference type="AlphaFoldDB" id="B3T6M5"/>
<protein>
    <submittedName>
        <fullName evidence="1">Uncharacterized protein</fullName>
    </submittedName>
</protein>
<organism evidence="1">
    <name type="scientific">uncultured marine microorganism HF4000_APKG2J17</name>
    <dbReference type="NCBI Taxonomy" id="455546"/>
    <lineage>
        <taxon>unclassified sequences</taxon>
        <taxon>environmental samples</taxon>
    </lineage>
</organism>
<accession>B3T6M5</accession>
<proteinExistence type="predicted"/>
<reference evidence="1" key="1">
    <citation type="journal article" date="2008" name="ISME J.">
        <title>Genomic patterns of recombination, clonal divergence and environment in marine microbial populations.</title>
        <authorList>
            <person name="Konstantinidis K.T."/>
            <person name="Delong E.F."/>
        </authorList>
    </citation>
    <scope>NUCLEOTIDE SEQUENCE</scope>
</reference>
<name>B3T6M5_9ZZZZ</name>